<comment type="caution">
    <text evidence="4">The sequence shown here is derived from an EMBL/GenBank/DDBJ whole genome shotgun (WGS) entry which is preliminary data.</text>
</comment>
<dbReference type="Pfam" id="PF00107">
    <property type="entry name" value="ADH_zinc_N"/>
    <property type="match status" value="1"/>
</dbReference>
<dbReference type="SUPFAM" id="SSF51735">
    <property type="entry name" value="NAD(P)-binding Rossmann-fold domains"/>
    <property type="match status" value="1"/>
</dbReference>
<dbReference type="AlphaFoldDB" id="A0A1S1NBR9"/>
<sequence length="322" mass="34835">MNYISHDDFGKLSIAQTQIPQPKEHEVLVKVSAFGINRADLLQKQGKYPAPQGDSDILGLEAAGTVVECGDTQLQGLINKRVFALTAGGAYAEYVCIDAEQLFEIPDAQSFESAASLAEVYLTAFDAALRVGGLQKGQTLLVHGGASGVGSAAIRLGKAIGASVITTQSNEEKCRYARQLGADLAINYTQDDFVTVMKAAGLEANVIIDPVAGEYVSKNVKVAAMDCHCINLAMLGGRKVELDMAQVLAKRFNLHGSTLRNRDQQYKRTLVKEFKKQFANALFTEKMSIPIFKTVEFSEIDLAHAILHENENLGKVVAKISL</sequence>
<dbReference type="RefSeq" id="WP_070990947.1">
    <property type="nucleotide sequence ID" value="NZ_CBCSHD010000001.1"/>
</dbReference>
<dbReference type="Gene3D" id="3.90.180.10">
    <property type="entry name" value="Medium-chain alcohol dehydrogenases, catalytic domain"/>
    <property type="match status" value="1"/>
</dbReference>
<keyword evidence="1" id="KW-0521">NADP</keyword>
<gene>
    <name evidence="4" type="ORF">BIW53_04410</name>
</gene>
<dbReference type="Pfam" id="PF08240">
    <property type="entry name" value="ADH_N"/>
    <property type="match status" value="1"/>
</dbReference>
<dbReference type="InterPro" id="IPR011032">
    <property type="entry name" value="GroES-like_sf"/>
</dbReference>
<dbReference type="CDD" id="cd05276">
    <property type="entry name" value="p53_inducible_oxidoreductase"/>
    <property type="match status" value="1"/>
</dbReference>
<dbReference type="STRING" id="327939.BIW53_04410"/>
<dbReference type="Proteomes" id="UP000180253">
    <property type="component" value="Unassembled WGS sequence"/>
</dbReference>
<dbReference type="InterPro" id="IPR014189">
    <property type="entry name" value="Quinone_OxRdtase_PIG3"/>
</dbReference>
<organism evidence="4 5">
    <name type="scientific">Pseudoalteromonas byunsanensis</name>
    <dbReference type="NCBI Taxonomy" id="327939"/>
    <lineage>
        <taxon>Bacteria</taxon>
        <taxon>Pseudomonadati</taxon>
        <taxon>Pseudomonadota</taxon>
        <taxon>Gammaproteobacteria</taxon>
        <taxon>Alteromonadales</taxon>
        <taxon>Pseudoalteromonadaceae</taxon>
        <taxon>Pseudoalteromonas</taxon>
    </lineage>
</organism>
<dbReference type="NCBIfam" id="TIGR02824">
    <property type="entry name" value="quinone_pig3"/>
    <property type="match status" value="1"/>
</dbReference>
<dbReference type="PANTHER" id="PTHR48106:SF18">
    <property type="entry name" value="QUINONE OXIDOREDUCTASE PIG3"/>
    <property type="match status" value="1"/>
</dbReference>
<dbReference type="InterPro" id="IPR036291">
    <property type="entry name" value="NAD(P)-bd_dom_sf"/>
</dbReference>
<dbReference type="EMBL" id="MNAN01000026">
    <property type="protein sequence ID" value="OHU96864.1"/>
    <property type="molecule type" value="Genomic_DNA"/>
</dbReference>
<name>A0A1S1NBR9_9GAMM</name>
<keyword evidence="5" id="KW-1185">Reference proteome</keyword>
<proteinExistence type="predicted"/>
<evidence type="ECO:0000313" key="5">
    <source>
        <dbReference type="Proteomes" id="UP000180253"/>
    </source>
</evidence>
<protein>
    <submittedName>
        <fullName evidence="4">Quinone oxidoreductase</fullName>
    </submittedName>
</protein>
<dbReference type="OrthoDB" id="9780520at2"/>
<keyword evidence="2" id="KW-0560">Oxidoreductase</keyword>
<evidence type="ECO:0000313" key="4">
    <source>
        <dbReference type="EMBL" id="OHU96864.1"/>
    </source>
</evidence>
<reference evidence="4 5" key="1">
    <citation type="submission" date="2016-10" db="EMBL/GenBank/DDBJ databases">
        <title>Pseudoalteromonas amylolytica sp. nov., isolated from the surface seawater.</title>
        <authorList>
            <person name="Wu Y.-H."/>
            <person name="Cheng H."/>
            <person name="Jin X.-B."/>
            <person name="Wang C.-S."/>
            <person name="Xu X.-W."/>
        </authorList>
    </citation>
    <scope>NUCLEOTIDE SEQUENCE [LARGE SCALE GENOMIC DNA]</scope>
    <source>
        <strain evidence="4 5">JCM 12483</strain>
    </source>
</reference>
<dbReference type="InterPro" id="IPR013154">
    <property type="entry name" value="ADH-like_N"/>
</dbReference>
<evidence type="ECO:0000256" key="1">
    <source>
        <dbReference type="ARBA" id="ARBA00022857"/>
    </source>
</evidence>
<dbReference type="GO" id="GO:0070402">
    <property type="term" value="F:NADPH binding"/>
    <property type="evidence" value="ECO:0007669"/>
    <property type="project" value="TreeGrafter"/>
</dbReference>
<dbReference type="SMART" id="SM00829">
    <property type="entry name" value="PKS_ER"/>
    <property type="match status" value="1"/>
</dbReference>
<dbReference type="GO" id="GO:0016651">
    <property type="term" value="F:oxidoreductase activity, acting on NAD(P)H"/>
    <property type="evidence" value="ECO:0007669"/>
    <property type="project" value="TreeGrafter"/>
</dbReference>
<evidence type="ECO:0000256" key="2">
    <source>
        <dbReference type="ARBA" id="ARBA00023002"/>
    </source>
</evidence>
<feature type="domain" description="Enoyl reductase (ER)" evidence="3">
    <location>
        <begin position="7"/>
        <end position="318"/>
    </location>
</feature>
<dbReference type="InterPro" id="IPR020843">
    <property type="entry name" value="ER"/>
</dbReference>
<dbReference type="InterPro" id="IPR013149">
    <property type="entry name" value="ADH-like_C"/>
</dbReference>
<dbReference type="Gene3D" id="3.40.50.720">
    <property type="entry name" value="NAD(P)-binding Rossmann-like Domain"/>
    <property type="match status" value="1"/>
</dbReference>
<accession>A0A1S1NBR9</accession>
<dbReference type="PANTHER" id="PTHR48106">
    <property type="entry name" value="QUINONE OXIDOREDUCTASE PIG3-RELATED"/>
    <property type="match status" value="1"/>
</dbReference>
<evidence type="ECO:0000259" key="3">
    <source>
        <dbReference type="SMART" id="SM00829"/>
    </source>
</evidence>
<dbReference type="SUPFAM" id="SSF50129">
    <property type="entry name" value="GroES-like"/>
    <property type="match status" value="1"/>
</dbReference>